<evidence type="ECO:0000313" key="1">
    <source>
        <dbReference type="EMBL" id="CAD9439301.1"/>
    </source>
</evidence>
<protein>
    <submittedName>
        <fullName evidence="1">Uncharacterized protein</fullName>
    </submittedName>
</protein>
<accession>A0A7S2CYL7</accession>
<dbReference type="AlphaFoldDB" id="A0A7S2CYL7"/>
<proteinExistence type="predicted"/>
<organism evidence="1">
    <name type="scientific">Octactis speculum</name>
    <dbReference type="NCBI Taxonomy" id="3111310"/>
    <lineage>
        <taxon>Eukaryota</taxon>
        <taxon>Sar</taxon>
        <taxon>Stramenopiles</taxon>
        <taxon>Ochrophyta</taxon>
        <taxon>Dictyochophyceae</taxon>
        <taxon>Dictyochales</taxon>
        <taxon>Dictyochaceae</taxon>
        <taxon>Octactis</taxon>
    </lineage>
</organism>
<reference evidence="1" key="1">
    <citation type="submission" date="2021-01" db="EMBL/GenBank/DDBJ databases">
        <authorList>
            <person name="Corre E."/>
            <person name="Pelletier E."/>
            <person name="Niang G."/>
            <person name="Scheremetjew M."/>
            <person name="Finn R."/>
            <person name="Kale V."/>
            <person name="Holt S."/>
            <person name="Cochrane G."/>
            <person name="Meng A."/>
            <person name="Brown T."/>
            <person name="Cohen L."/>
        </authorList>
    </citation>
    <scope>NUCLEOTIDE SEQUENCE</scope>
    <source>
        <strain evidence="1">CCMP1381</strain>
    </source>
</reference>
<dbReference type="EMBL" id="HBGS01034978">
    <property type="protein sequence ID" value="CAD9439301.1"/>
    <property type="molecule type" value="Transcribed_RNA"/>
</dbReference>
<gene>
    <name evidence="1" type="ORF">DSPE1174_LOCUS18065</name>
</gene>
<name>A0A7S2CYL7_9STRA</name>
<sequence>MMTFRAIAIGTFFVSSLAWVPLHRPMASQRHLQIRTQASTPILDNACTILPSEEVLEIMTTEITEEYAQACLDGMILGDMTWWQTVGAKLPWGSPIFQYNSKMNTIEASLMDSESGEMRRFSWPWNDSFSGLYEHALLCNDE</sequence>